<evidence type="ECO:0000256" key="2">
    <source>
        <dbReference type="ARBA" id="ARBA00022898"/>
    </source>
</evidence>
<evidence type="ECO:0000256" key="5">
    <source>
        <dbReference type="RuleBase" id="RU004508"/>
    </source>
</evidence>
<dbReference type="InterPro" id="IPR015424">
    <property type="entry name" value="PyrdxlP-dep_Trfase"/>
</dbReference>
<sequence>MKRENFLPFSLPTIEEDEISEVVDSLRSGWITTGPKVIRFEDDFKKYIGSPHAIAVNSGTAGLHISLMASGICDGDEVITSPMTFAATINTIVLQRAKPVFVDIDPDTFNIDTEIIEKRITRRTKAIIPIHIAGQPCNMDKIMNIAKKYNLIVIEDAAHAVGTEYKKIKIGNISDLTVFSFHPIKNMTTGEGGMITIKDEVIADKLRLLRFHGISKEAWKRYGKEGSPQYEILLPGLKYNMLDIQAAMGIHQLKKLDRFIETRKNIAQKYDKALKDIPEVIIPGRVDYECLHAWHLYIIKLRLEMLKISRNEFIEELKKENIGTGIHFTAVHLNPFYEKEFGFKRGDFPNAEFASDRIISIPLYPRMKDEDVDYVIDKIKKIVKLNKR</sequence>
<dbReference type="GO" id="GO:0000271">
    <property type="term" value="P:polysaccharide biosynthetic process"/>
    <property type="evidence" value="ECO:0007669"/>
    <property type="project" value="TreeGrafter"/>
</dbReference>
<accession>A0A1F7SF98</accession>
<dbReference type="STRING" id="1817883.A3G31_10590"/>
<name>A0A1F7SF98_9BACT</name>
<dbReference type="Proteomes" id="UP000178082">
    <property type="component" value="Unassembled WGS sequence"/>
</dbReference>
<dbReference type="EMBL" id="MGDI01000031">
    <property type="protein sequence ID" value="OGL52435.1"/>
    <property type="molecule type" value="Genomic_DNA"/>
</dbReference>
<dbReference type="PANTHER" id="PTHR30244:SF34">
    <property type="entry name" value="DTDP-4-AMINO-4,6-DIDEOXYGALACTOSE TRANSAMINASE"/>
    <property type="match status" value="1"/>
</dbReference>
<evidence type="ECO:0000313" key="6">
    <source>
        <dbReference type="EMBL" id="OGL52435.1"/>
    </source>
</evidence>
<feature type="modified residue" description="N6-(pyridoxal phosphate)lysine" evidence="4">
    <location>
        <position position="185"/>
    </location>
</feature>
<dbReference type="FunFam" id="3.90.1150.10:FF:000030">
    <property type="entry name" value="UDP-4-amino-4-deoxy-L-arabinose--oxoglutarate aminotransferase"/>
    <property type="match status" value="1"/>
</dbReference>
<dbReference type="InterPro" id="IPR000653">
    <property type="entry name" value="DegT/StrS_aminotransferase"/>
</dbReference>
<dbReference type="InterPro" id="IPR015421">
    <property type="entry name" value="PyrdxlP-dep_Trfase_major"/>
</dbReference>
<evidence type="ECO:0000256" key="3">
    <source>
        <dbReference type="PIRSR" id="PIRSR000390-1"/>
    </source>
</evidence>
<gene>
    <name evidence="6" type="ORF">A3G31_10590</name>
</gene>
<dbReference type="GO" id="GO:0008483">
    <property type="term" value="F:transaminase activity"/>
    <property type="evidence" value="ECO:0007669"/>
    <property type="project" value="TreeGrafter"/>
</dbReference>
<dbReference type="InterPro" id="IPR015422">
    <property type="entry name" value="PyrdxlP-dep_Trfase_small"/>
</dbReference>
<proteinExistence type="inferred from homology"/>
<comment type="similarity">
    <text evidence="5">Belongs to the DegT/DnrJ/EryC1 family.</text>
</comment>
<comment type="caution">
    <text evidence="6">The sequence shown here is derived from an EMBL/GenBank/DDBJ whole genome shotgun (WGS) entry which is preliminary data.</text>
</comment>
<evidence type="ECO:0000313" key="7">
    <source>
        <dbReference type="Proteomes" id="UP000178082"/>
    </source>
</evidence>
<dbReference type="PANTHER" id="PTHR30244">
    <property type="entry name" value="TRANSAMINASE"/>
    <property type="match status" value="1"/>
</dbReference>
<dbReference type="SUPFAM" id="SSF53383">
    <property type="entry name" value="PLP-dependent transferases"/>
    <property type="match status" value="1"/>
</dbReference>
<dbReference type="AlphaFoldDB" id="A0A1F7SF98"/>
<dbReference type="Pfam" id="PF01041">
    <property type="entry name" value="DegT_DnrJ_EryC1"/>
    <property type="match status" value="1"/>
</dbReference>
<organism evidence="6 7">
    <name type="scientific">Candidatus Schekmanbacteria bacterium RIFCSPLOWO2_12_FULL_38_15</name>
    <dbReference type="NCBI Taxonomy" id="1817883"/>
    <lineage>
        <taxon>Bacteria</taxon>
        <taxon>Candidatus Schekmaniibacteriota</taxon>
    </lineage>
</organism>
<feature type="active site" description="Proton acceptor" evidence="3">
    <location>
        <position position="185"/>
    </location>
</feature>
<keyword evidence="2 4" id="KW-0663">Pyridoxal phosphate</keyword>
<evidence type="ECO:0000256" key="4">
    <source>
        <dbReference type="PIRSR" id="PIRSR000390-2"/>
    </source>
</evidence>
<dbReference type="PIRSF" id="PIRSF000390">
    <property type="entry name" value="PLP_StrS"/>
    <property type="match status" value="1"/>
</dbReference>
<protein>
    <submittedName>
        <fullName evidence="6">UDP-4-amino-4, 6-dideoxy-N-acetyl-beta-L-altrosamine transaminase</fullName>
    </submittedName>
</protein>
<comment type="cofactor">
    <cofactor evidence="1">
        <name>pyridoxal 5'-phosphate</name>
        <dbReference type="ChEBI" id="CHEBI:597326"/>
    </cofactor>
</comment>
<dbReference type="GO" id="GO:0030170">
    <property type="term" value="F:pyridoxal phosphate binding"/>
    <property type="evidence" value="ECO:0007669"/>
    <property type="project" value="TreeGrafter"/>
</dbReference>
<dbReference type="Gene3D" id="3.40.640.10">
    <property type="entry name" value="Type I PLP-dependent aspartate aminotransferase-like (Major domain)"/>
    <property type="match status" value="1"/>
</dbReference>
<evidence type="ECO:0000256" key="1">
    <source>
        <dbReference type="ARBA" id="ARBA00001933"/>
    </source>
</evidence>
<dbReference type="Gene3D" id="3.90.1150.10">
    <property type="entry name" value="Aspartate Aminotransferase, domain 1"/>
    <property type="match status" value="1"/>
</dbReference>
<dbReference type="CDD" id="cd00616">
    <property type="entry name" value="AHBA_syn"/>
    <property type="match status" value="1"/>
</dbReference>
<reference evidence="6 7" key="1">
    <citation type="journal article" date="2016" name="Nat. Commun.">
        <title>Thousands of microbial genomes shed light on interconnected biogeochemical processes in an aquifer system.</title>
        <authorList>
            <person name="Anantharaman K."/>
            <person name="Brown C.T."/>
            <person name="Hug L.A."/>
            <person name="Sharon I."/>
            <person name="Castelle C.J."/>
            <person name="Probst A.J."/>
            <person name="Thomas B.C."/>
            <person name="Singh A."/>
            <person name="Wilkins M.J."/>
            <person name="Karaoz U."/>
            <person name="Brodie E.L."/>
            <person name="Williams K.H."/>
            <person name="Hubbard S.S."/>
            <person name="Banfield J.F."/>
        </authorList>
    </citation>
    <scope>NUCLEOTIDE SEQUENCE [LARGE SCALE GENOMIC DNA]</scope>
</reference>